<dbReference type="RefSeq" id="WP_135586892.1">
    <property type="nucleotide sequence ID" value="NZ_RQGO01000010.1"/>
</dbReference>
<accession>A0A4Z1AGV1</accession>
<feature type="transmembrane region" description="Helical" evidence="2">
    <location>
        <begin position="385"/>
        <end position="403"/>
    </location>
</feature>
<name>A0A4Z1AGV1_9LEPT</name>
<feature type="transmembrane region" description="Helical" evidence="2">
    <location>
        <begin position="268"/>
        <end position="286"/>
    </location>
</feature>
<evidence type="ECO:0000313" key="4">
    <source>
        <dbReference type="EMBL" id="TGL87773.1"/>
    </source>
</evidence>
<evidence type="ECO:0000259" key="3">
    <source>
        <dbReference type="Pfam" id="PF04536"/>
    </source>
</evidence>
<feature type="transmembrane region" description="Helical" evidence="2">
    <location>
        <begin position="194"/>
        <end position="210"/>
    </location>
</feature>
<feature type="transmembrane region" description="Helical" evidence="2">
    <location>
        <begin position="415"/>
        <end position="435"/>
    </location>
</feature>
<dbReference type="EMBL" id="RQGP01000027">
    <property type="protein sequence ID" value="TGL87773.1"/>
    <property type="molecule type" value="Genomic_DNA"/>
</dbReference>
<dbReference type="PANTHER" id="PTHR30373">
    <property type="entry name" value="UPF0603 PROTEIN YGCG"/>
    <property type="match status" value="1"/>
</dbReference>
<feature type="transmembrane region" description="Helical" evidence="2">
    <location>
        <begin position="447"/>
        <end position="467"/>
    </location>
</feature>
<reference evidence="4" key="1">
    <citation type="journal article" date="2019" name="PLoS Negl. Trop. Dis.">
        <title>Revisiting the worldwide diversity of Leptospira species in the environment.</title>
        <authorList>
            <person name="Vincent A.T."/>
            <person name="Schiettekatte O."/>
            <person name="Bourhy P."/>
            <person name="Veyrier F.J."/>
            <person name="Picardeau M."/>
        </authorList>
    </citation>
    <scope>NUCLEOTIDE SEQUENCE [LARGE SCALE GENOMIC DNA]</scope>
    <source>
        <strain evidence="4">201702422</strain>
    </source>
</reference>
<feature type="compositionally biased region" description="Low complexity" evidence="1">
    <location>
        <begin position="499"/>
        <end position="529"/>
    </location>
</feature>
<dbReference type="PANTHER" id="PTHR30373:SF2">
    <property type="entry name" value="UPF0603 PROTEIN YGCG"/>
    <property type="match status" value="1"/>
</dbReference>
<protein>
    <submittedName>
        <fullName evidence="4">TPM domain-containing protein</fullName>
    </submittedName>
</protein>
<feature type="transmembrane region" description="Helical" evidence="2">
    <location>
        <begin position="332"/>
        <end position="350"/>
    </location>
</feature>
<feature type="region of interest" description="Disordered" evidence="1">
    <location>
        <begin position="499"/>
        <end position="546"/>
    </location>
</feature>
<keyword evidence="5" id="KW-1185">Reference proteome</keyword>
<dbReference type="Proteomes" id="UP000298263">
    <property type="component" value="Unassembled WGS sequence"/>
</dbReference>
<evidence type="ECO:0000256" key="1">
    <source>
        <dbReference type="SAM" id="MobiDB-lite"/>
    </source>
</evidence>
<feature type="domain" description="TPM" evidence="3">
    <location>
        <begin position="39"/>
        <end position="161"/>
    </location>
</feature>
<comment type="caution">
    <text evidence="4">The sequence shown here is derived from an EMBL/GenBank/DDBJ whole genome shotgun (WGS) entry which is preliminary data.</text>
</comment>
<feature type="transmembrane region" description="Helical" evidence="2">
    <location>
        <begin position="292"/>
        <end position="311"/>
    </location>
</feature>
<sequence length="546" mass="60917">MKLTHKNWIFIGIFYSLLFSSFTQTILARDVRILTDHLTDEVGILSLENQNQIINILSRMETKTSAQMYVYVIPSLEGENLESYSVAVAEKSKLGQKDKDNGVLVLLSTGDRKVRIEVGYGLEETLTDVLSNRIIRNVMIPEFKKGEMAIGLVAGVGAIETILYGDKESNPALSTDYPNGIGTALSNDSTPKNFAYTLGILLLTGIIYYVLKENDTFKGKKWLEVLYGFLVFSGLCYFFPDALFYLFCLAIVVGNLYLLYGIWSPLSYLYSFLSIAFWIPFLHFTFKINGEALSWVIGCLGFILLAFKITLDDVIKEKFNQIAKGWGMSSKGLFLHILSFLSFGFSILSFGEGKPLVYIVFYQGLILFTIYGLGFRSFSFKPVHYFIALVLWLSLVSGLSFYWQTPTESTQTKNIETMVIWFQWFHCFVGGYILAKAIEVDSWKYRFLKYLLISFVWTLGFSIHSFLGYSANRFVFTFLLSYVSLLILHFLYIIANESRSGSDSSYSSGSSSSSSSYSSSGSSSSSSSSSGGGGGSFGGGGSSGSW</sequence>
<organism evidence="4 5">
    <name type="scientific">Leptospira congkakensis</name>
    <dbReference type="NCBI Taxonomy" id="2484932"/>
    <lineage>
        <taxon>Bacteria</taxon>
        <taxon>Pseudomonadati</taxon>
        <taxon>Spirochaetota</taxon>
        <taxon>Spirochaetia</taxon>
        <taxon>Leptospirales</taxon>
        <taxon>Leptospiraceae</taxon>
        <taxon>Leptospira</taxon>
    </lineage>
</organism>
<dbReference type="Gene3D" id="3.10.310.50">
    <property type="match status" value="1"/>
</dbReference>
<feature type="transmembrane region" description="Helical" evidence="2">
    <location>
        <begin position="356"/>
        <end position="373"/>
    </location>
</feature>
<evidence type="ECO:0000313" key="5">
    <source>
        <dbReference type="Proteomes" id="UP000298263"/>
    </source>
</evidence>
<dbReference type="AlphaFoldDB" id="A0A4Z1AGV1"/>
<proteinExistence type="predicted"/>
<keyword evidence="2" id="KW-0812">Transmembrane</keyword>
<gene>
    <name evidence="4" type="ORF">EHQ69_16865</name>
</gene>
<dbReference type="InterPro" id="IPR007621">
    <property type="entry name" value="TPM_dom"/>
</dbReference>
<evidence type="ECO:0000256" key="2">
    <source>
        <dbReference type="SAM" id="Phobius"/>
    </source>
</evidence>
<keyword evidence="2" id="KW-0472">Membrane</keyword>
<feature type="compositionally biased region" description="Gly residues" evidence="1">
    <location>
        <begin position="530"/>
        <end position="546"/>
    </location>
</feature>
<dbReference type="OrthoDB" id="9810918at2"/>
<keyword evidence="2" id="KW-1133">Transmembrane helix</keyword>
<dbReference type="Pfam" id="PF04536">
    <property type="entry name" value="TPM_phosphatase"/>
    <property type="match status" value="1"/>
</dbReference>
<feature type="transmembrane region" description="Helical" evidence="2">
    <location>
        <begin position="473"/>
        <end position="495"/>
    </location>
</feature>